<proteinExistence type="predicted"/>
<dbReference type="EMBL" id="CP002831">
    <property type="protein sequence ID" value="AFC25111.1"/>
    <property type="molecule type" value="Genomic_DNA"/>
</dbReference>
<accession>H6L4T6</accession>
<dbReference type="HOGENOM" id="CLU_3367216_0_0_10"/>
<evidence type="ECO:0000313" key="2">
    <source>
        <dbReference type="Proteomes" id="UP000007519"/>
    </source>
</evidence>
<reference evidence="1 2" key="1">
    <citation type="journal article" date="2012" name="Stand. Genomic Sci.">
        <title>Complete genome sequencing and analysis of Saprospira grandis str. Lewin, a predatory marine bacterium.</title>
        <authorList>
            <person name="Saw J.H."/>
            <person name="Yuryev A."/>
            <person name="Kanbe M."/>
            <person name="Hou S."/>
            <person name="Young A.G."/>
            <person name="Aizawa S."/>
            <person name="Alam M."/>
        </authorList>
    </citation>
    <scope>NUCLEOTIDE SEQUENCE [LARGE SCALE GENOMIC DNA]</scope>
    <source>
        <strain evidence="1 2">Lewin</strain>
    </source>
</reference>
<keyword evidence="2" id="KW-1185">Reference proteome</keyword>
<evidence type="ECO:0000313" key="1">
    <source>
        <dbReference type="EMBL" id="AFC25111.1"/>
    </source>
</evidence>
<gene>
    <name evidence="1" type="ordered locus">SGRA_2382</name>
</gene>
<dbReference type="STRING" id="984262.SGRA_2382"/>
<dbReference type="KEGG" id="sgn:SGRA_2382"/>
<name>H6L4T6_SAPGL</name>
<dbReference type="AlphaFoldDB" id="H6L4T6"/>
<sequence>MAEVPPFFTHLILEAKAFSLLPLLLFGQSMSIQNK</sequence>
<dbReference type="Proteomes" id="UP000007519">
    <property type="component" value="Chromosome"/>
</dbReference>
<organism evidence="1 2">
    <name type="scientific">Saprospira grandis (strain Lewin)</name>
    <dbReference type="NCBI Taxonomy" id="984262"/>
    <lineage>
        <taxon>Bacteria</taxon>
        <taxon>Pseudomonadati</taxon>
        <taxon>Bacteroidota</taxon>
        <taxon>Saprospiria</taxon>
        <taxon>Saprospirales</taxon>
        <taxon>Saprospiraceae</taxon>
        <taxon>Saprospira</taxon>
    </lineage>
</organism>
<protein>
    <submittedName>
        <fullName evidence="1">Uncharacterized protein</fullName>
    </submittedName>
</protein>